<accession>A0A1J5R0T7</accession>
<feature type="region of interest" description="Disordered" evidence="1">
    <location>
        <begin position="481"/>
        <end position="504"/>
    </location>
</feature>
<dbReference type="PROSITE" id="PS00922">
    <property type="entry name" value="TRANSGLYCOSYLASE"/>
    <property type="match status" value="1"/>
</dbReference>
<dbReference type="EC" id="4.2.2.-" evidence="3"/>
<dbReference type="PROSITE" id="PS51782">
    <property type="entry name" value="LYSM"/>
    <property type="match status" value="2"/>
</dbReference>
<feature type="domain" description="LysM" evidence="2">
    <location>
        <begin position="385"/>
        <end position="429"/>
    </location>
</feature>
<name>A0A1J5R0T7_9ZZZZ</name>
<dbReference type="InterPro" id="IPR000189">
    <property type="entry name" value="Transglyc_AS"/>
</dbReference>
<gene>
    <name evidence="3" type="primary">mltD_8</name>
    <name evidence="3" type="ORF">GALL_285430</name>
</gene>
<evidence type="ECO:0000313" key="3">
    <source>
        <dbReference type="EMBL" id="OIQ89566.1"/>
    </source>
</evidence>
<dbReference type="CDD" id="cd16894">
    <property type="entry name" value="MltD-like"/>
    <property type="match status" value="1"/>
</dbReference>
<dbReference type="Gene3D" id="3.10.350.10">
    <property type="entry name" value="LysM domain"/>
    <property type="match status" value="2"/>
</dbReference>
<dbReference type="PANTHER" id="PTHR33734:SF22">
    <property type="entry name" value="MEMBRANE-BOUND LYTIC MUREIN TRANSGLYCOSYLASE D"/>
    <property type="match status" value="1"/>
</dbReference>
<dbReference type="GO" id="GO:0000270">
    <property type="term" value="P:peptidoglycan metabolic process"/>
    <property type="evidence" value="ECO:0007669"/>
    <property type="project" value="InterPro"/>
</dbReference>
<dbReference type="Pfam" id="PF01476">
    <property type="entry name" value="LysM"/>
    <property type="match status" value="2"/>
</dbReference>
<dbReference type="AlphaFoldDB" id="A0A1J5R0T7"/>
<organism evidence="3">
    <name type="scientific">mine drainage metagenome</name>
    <dbReference type="NCBI Taxonomy" id="410659"/>
    <lineage>
        <taxon>unclassified sequences</taxon>
        <taxon>metagenomes</taxon>
        <taxon>ecological metagenomes</taxon>
    </lineage>
</organism>
<protein>
    <submittedName>
        <fullName evidence="3">Membrane-bound lytic murein transglycosylase D</fullName>
        <ecNumber evidence="3">4.2.2.-</ecNumber>
    </submittedName>
</protein>
<dbReference type="InterPro" id="IPR008258">
    <property type="entry name" value="Transglycosylase_SLT_dom_1"/>
</dbReference>
<evidence type="ECO:0000256" key="1">
    <source>
        <dbReference type="SAM" id="MobiDB-lite"/>
    </source>
</evidence>
<dbReference type="SUPFAM" id="SSF53955">
    <property type="entry name" value="Lysozyme-like"/>
    <property type="match status" value="1"/>
</dbReference>
<dbReference type="PANTHER" id="PTHR33734">
    <property type="entry name" value="LYSM DOMAIN-CONTAINING GPI-ANCHORED PROTEIN 2"/>
    <property type="match status" value="1"/>
</dbReference>
<dbReference type="GO" id="GO:0016020">
    <property type="term" value="C:membrane"/>
    <property type="evidence" value="ECO:0007669"/>
    <property type="project" value="InterPro"/>
</dbReference>
<dbReference type="EMBL" id="MLJW01000325">
    <property type="protein sequence ID" value="OIQ89566.1"/>
    <property type="molecule type" value="Genomic_DNA"/>
</dbReference>
<feature type="region of interest" description="Disordered" evidence="1">
    <location>
        <begin position="551"/>
        <end position="594"/>
    </location>
</feature>
<proteinExistence type="predicted"/>
<evidence type="ECO:0000259" key="2">
    <source>
        <dbReference type="PROSITE" id="PS51782"/>
    </source>
</evidence>
<feature type="compositionally biased region" description="Low complexity" evidence="1">
    <location>
        <begin position="481"/>
        <end position="493"/>
    </location>
</feature>
<dbReference type="InterPro" id="IPR018392">
    <property type="entry name" value="LysM"/>
</dbReference>
<dbReference type="InterPro" id="IPR036779">
    <property type="entry name" value="LysM_dom_sf"/>
</dbReference>
<dbReference type="InterPro" id="IPR023346">
    <property type="entry name" value="Lysozyme-like_dom_sf"/>
</dbReference>
<sequence>MFHLSTLRICHFTTLINYPAIYKFVYRFIGVTLGSMFACSMLHAESNVAGDEIIIYADDSFRPAPRYLGVKDKPGDALVSKKTSTSNLGSMFESHLSEDSSDQSDDENIRNNDLWQRIRDGYAMPDSSSELIAVHEKWYSSRPDYVKRMVERSQKYLFHIVEEVEKRGMPTEIALLPMVESAYNPKANSTSRASGIWQFIPSTGKNFGLKQNWWVDNRRNIMFATDAALTYLQKLHTMFGAWDLALAAYNAGEGTVARAIARNQKLGLPTDYESLNLPAETRNYVPKLQAIKNLMTNPGNYGLKIQTISNTAYFTKVSAPAQIDAHLAAKLAEISDDEFHALNPSYNRPVIINNSDKHGILLPILAAKTFRDNLATYDKPLVSWQTYYAKRGERMDKIANKFGIQVEQLRDVNGLSNQNKIKNTATILVPNGKHADFTITNAIAETSSNITAQTDSNVEANPDIVTEQNSANIDLTNIQNNTVSNSESTSNTNEPDKTHNITHKVKKGESIGSIAKKYHVSIKQITASNSLKNNRVKAGQILTIEVIETKIEESQHSKTSRKQPSARKASSTTKSGHKKIKSKSEKIAAKHKRH</sequence>
<dbReference type="GO" id="GO:0008933">
    <property type="term" value="F:peptidoglycan lytic transglycosylase activity"/>
    <property type="evidence" value="ECO:0007669"/>
    <property type="project" value="InterPro"/>
</dbReference>
<comment type="caution">
    <text evidence="3">The sequence shown here is derived from an EMBL/GenBank/DDBJ whole genome shotgun (WGS) entry which is preliminary data.</text>
</comment>
<reference evidence="3" key="1">
    <citation type="submission" date="2016-10" db="EMBL/GenBank/DDBJ databases">
        <title>Sequence of Gallionella enrichment culture.</title>
        <authorList>
            <person name="Poehlein A."/>
            <person name="Muehling M."/>
            <person name="Daniel R."/>
        </authorList>
    </citation>
    <scope>NUCLEOTIDE SEQUENCE</scope>
</reference>
<keyword evidence="3" id="KW-0456">Lyase</keyword>
<dbReference type="Pfam" id="PF01464">
    <property type="entry name" value="SLT"/>
    <property type="match status" value="1"/>
</dbReference>
<dbReference type="SUPFAM" id="SSF54106">
    <property type="entry name" value="LysM domain"/>
    <property type="match status" value="2"/>
</dbReference>
<dbReference type="Gene3D" id="1.10.530.10">
    <property type="match status" value="1"/>
</dbReference>
<dbReference type="SMART" id="SM00257">
    <property type="entry name" value="LysM"/>
    <property type="match status" value="2"/>
</dbReference>
<dbReference type="CDD" id="cd00118">
    <property type="entry name" value="LysM"/>
    <property type="match status" value="2"/>
</dbReference>
<feature type="domain" description="LysM" evidence="2">
    <location>
        <begin position="501"/>
        <end position="544"/>
    </location>
</feature>